<dbReference type="EMBL" id="JAENIO010000009">
    <property type="protein sequence ID" value="MBK1833467.1"/>
    <property type="molecule type" value="Genomic_DNA"/>
</dbReference>
<dbReference type="AlphaFoldDB" id="A0A934RKN2"/>
<keyword evidence="3" id="KW-0378">Hydrolase</keyword>
<dbReference type="Pfam" id="PF05618">
    <property type="entry name" value="Zn_protease"/>
    <property type="match status" value="1"/>
</dbReference>
<name>A0A934RKN2_9BACT</name>
<feature type="compositionally biased region" description="Acidic residues" evidence="1">
    <location>
        <begin position="71"/>
        <end position="83"/>
    </location>
</feature>
<feature type="compositionally biased region" description="Basic and acidic residues" evidence="1">
    <location>
        <begin position="47"/>
        <end position="61"/>
    </location>
</feature>
<evidence type="ECO:0000313" key="3">
    <source>
        <dbReference type="EMBL" id="MBK1833467.1"/>
    </source>
</evidence>
<dbReference type="PANTHER" id="PTHR38037:SF2">
    <property type="entry name" value="ATP-DEPENDENT ZINC PROTEASE DOMAIN-CONTAINING PROTEIN-RELATED"/>
    <property type="match status" value="1"/>
</dbReference>
<reference evidence="3" key="1">
    <citation type="submission" date="2021-01" db="EMBL/GenBank/DDBJ databases">
        <title>Modified the classification status of verrucomicrobia.</title>
        <authorList>
            <person name="Feng X."/>
        </authorList>
    </citation>
    <scope>NUCLEOTIDE SEQUENCE</scope>
    <source>
        <strain evidence="3">KCTC 12986</strain>
    </source>
</reference>
<feature type="compositionally biased region" description="Basic and acidic residues" evidence="1">
    <location>
        <begin position="22"/>
        <end position="31"/>
    </location>
</feature>
<keyword evidence="4" id="KW-1185">Reference proteome</keyword>
<protein>
    <submittedName>
        <fullName evidence="3">ATP-dependent zinc protease</fullName>
    </submittedName>
</protein>
<feature type="domain" description="Retropepsin-like aspartic endopeptidase" evidence="2">
    <location>
        <begin position="117"/>
        <end position="252"/>
    </location>
</feature>
<comment type="caution">
    <text evidence="3">The sequence shown here is derived from an EMBL/GenBank/DDBJ whole genome shotgun (WGS) entry which is preliminary data.</text>
</comment>
<keyword evidence="3" id="KW-0645">Protease</keyword>
<evidence type="ECO:0000313" key="4">
    <source>
        <dbReference type="Proteomes" id="UP000604083"/>
    </source>
</evidence>
<dbReference type="Gene3D" id="2.40.70.10">
    <property type="entry name" value="Acid Proteases"/>
    <property type="match status" value="1"/>
</dbReference>
<organism evidence="3 4">
    <name type="scientific">Roseibacillus ishigakijimensis</name>
    <dbReference type="NCBI Taxonomy" id="454146"/>
    <lineage>
        <taxon>Bacteria</taxon>
        <taxon>Pseudomonadati</taxon>
        <taxon>Verrucomicrobiota</taxon>
        <taxon>Verrucomicrobiia</taxon>
        <taxon>Verrucomicrobiales</taxon>
        <taxon>Verrucomicrobiaceae</taxon>
        <taxon>Roseibacillus</taxon>
    </lineage>
</organism>
<sequence>MLSWGILLAIHPAFGQSQEPGPEEKSPREEAVAEAEEAAEQAEEAAEEAKVAAEEAARLAEKAAAQLGEVEAQEGAESAEEGAGEVVETSESEKAAEAAEEERDKANEVDPSEVRQILGWKEWVQVGSVADKMRAKLDSGARTSSLHAENIEEFERDGRRWVQFTLGEHRDKDAKSVLIKAPVQRVARVKNTDGTMERRYVVELNFQVGDRKLRDEFTLNDRSGMTCPVLLGRNALRHLGFVDCGRVDLAPKKLYK</sequence>
<evidence type="ECO:0000256" key="1">
    <source>
        <dbReference type="SAM" id="MobiDB-lite"/>
    </source>
</evidence>
<gene>
    <name evidence="3" type="ORF">JIN78_05270</name>
</gene>
<feature type="compositionally biased region" description="Basic and acidic residues" evidence="1">
    <location>
        <begin position="91"/>
        <end position="108"/>
    </location>
</feature>
<accession>A0A934RKN2</accession>
<dbReference type="PANTHER" id="PTHR38037">
    <property type="entry name" value="ZN_PROTEASE DOMAIN-CONTAINING PROTEIN"/>
    <property type="match status" value="1"/>
</dbReference>
<dbReference type="GO" id="GO:0006508">
    <property type="term" value="P:proteolysis"/>
    <property type="evidence" value="ECO:0007669"/>
    <property type="project" value="UniProtKB-KW"/>
</dbReference>
<dbReference type="Proteomes" id="UP000604083">
    <property type="component" value="Unassembled WGS sequence"/>
</dbReference>
<proteinExistence type="predicted"/>
<dbReference type="InterPro" id="IPR008503">
    <property type="entry name" value="Asp_endopeptidase"/>
</dbReference>
<feature type="region of interest" description="Disordered" evidence="1">
    <location>
        <begin position="10"/>
        <end position="111"/>
    </location>
</feature>
<dbReference type="RefSeq" id="WP_377174213.1">
    <property type="nucleotide sequence ID" value="NZ_JBHUJA010000022.1"/>
</dbReference>
<dbReference type="GO" id="GO:0008233">
    <property type="term" value="F:peptidase activity"/>
    <property type="evidence" value="ECO:0007669"/>
    <property type="project" value="UniProtKB-KW"/>
</dbReference>
<dbReference type="SUPFAM" id="SSF50630">
    <property type="entry name" value="Acid proteases"/>
    <property type="match status" value="1"/>
</dbReference>
<evidence type="ECO:0000259" key="2">
    <source>
        <dbReference type="Pfam" id="PF05618"/>
    </source>
</evidence>
<feature type="compositionally biased region" description="Acidic residues" evidence="1">
    <location>
        <begin position="32"/>
        <end position="46"/>
    </location>
</feature>
<dbReference type="InterPro" id="IPR021109">
    <property type="entry name" value="Peptidase_aspartic_dom_sf"/>
</dbReference>